<sequence length="165" mass="18246">MPLGGSVTRGVGSSDHNGYRKSLLESLQAHGFDVMMGRYHRGLRIDEIETKARRSVETWSPDVFTVNAASNDCLQSFKIDQAGQRMQNLLENLWLTAPHSTVLLSTLIVSADRDVNALVLRVNEHLRDLAARKIAQQQKIILVDLCTSEGPSVEGLVDGIHPDDE</sequence>
<dbReference type="AlphaFoldDB" id="A0A9W9HZP4"/>
<dbReference type="InterPro" id="IPR013830">
    <property type="entry name" value="SGNH_hydro"/>
</dbReference>
<dbReference type="GO" id="GO:0004622">
    <property type="term" value="F:phosphatidylcholine lysophospholipase activity"/>
    <property type="evidence" value="ECO:0007669"/>
    <property type="project" value="TreeGrafter"/>
</dbReference>
<keyword evidence="3" id="KW-1185">Reference proteome</keyword>
<dbReference type="PANTHER" id="PTHR30383:SF31">
    <property type="entry name" value="SGNH HYDROLASE-TYPE ESTERASE DOMAIN-CONTAINING PROTEIN-RELATED"/>
    <property type="match status" value="1"/>
</dbReference>
<name>A0A9W9HZP4_9EURO</name>
<feature type="domain" description="SGNH hydrolase-type esterase" evidence="1">
    <location>
        <begin position="3"/>
        <end position="165"/>
    </location>
</feature>
<dbReference type="OrthoDB" id="6123at2759"/>
<evidence type="ECO:0000313" key="2">
    <source>
        <dbReference type="EMBL" id="KAJ5161963.1"/>
    </source>
</evidence>
<organism evidence="2 3">
    <name type="scientific">Penicillium capsulatum</name>
    <dbReference type="NCBI Taxonomy" id="69766"/>
    <lineage>
        <taxon>Eukaryota</taxon>
        <taxon>Fungi</taxon>
        <taxon>Dikarya</taxon>
        <taxon>Ascomycota</taxon>
        <taxon>Pezizomycotina</taxon>
        <taxon>Eurotiomycetes</taxon>
        <taxon>Eurotiomycetidae</taxon>
        <taxon>Eurotiales</taxon>
        <taxon>Aspergillaceae</taxon>
        <taxon>Penicillium</taxon>
    </lineage>
</organism>
<evidence type="ECO:0000259" key="1">
    <source>
        <dbReference type="Pfam" id="PF13472"/>
    </source>
</evidence>
<protein>
    <submittedName>
        <fullName evidence="2">Carbohydrate esterase family 3 protein</fullName>
    </submittedName>
</protein>
<gene>
    <name evidence="2" type="ORF">N7492_007355</name>
</gene>
<dbReference type="EMBL" id="JAPQKO010000005">
    <property type="protein sequence ID" value="KAJ5161963.1"/>
    <property type="molecule type" value="Genomic_DNA"/>
</dbReference>
<evidence type="ECO:0000313" key="3">
    <source>
        <dbReference type="Proteomes" id="UP001146351"/>
    </source>
</evidence>
<reference evidence="2" key="2">
    <citation type="journal article" date="2023" name="IMA Fungus">
        <title>Comparative genomic study of the Penicillium genus elucidates a diverse pangenome and 15 lateral gene transfer events.</title>
        <authorList>
            <person name="Petersen C."/>
            <person name="Sorensen T."/>
            <person name="Nielsen M.R."/>
            <person name="Sondergaard T.E."/>
            <person name="Sorensen J.L."/>
            <person name="Fitzpatrick D.A."/>
            <person name="Frisvad J.C."/>
            <person name="Nielsen K.L."/>
        </authorList>
    </citation>
    <scope>NUCLEOTIDE SEQUENCE</scope>
    <source>
        <strain evidence="2">IBT 21917</strain>
    </source>
</reference>
<dbReference type="InterPro" id="IPR051532">
    <property type="entry name" value="Ester_Hydrolysis_Enzymes"/>
</dbReference>
<dbReference type="InterPro" id="IPR036514">
    <property type="entry name" value="SGNH_hydro_sf"/>
</dbReference>
<proteinExistence type="predicted"/>
<reference evidence="2" key="1">
    <citation type="submission" date="2022-11" db="EMBL/GenBank/DDBJ databases">
        <authorList>
            <person name="Petersen C."/>
        </authorList>
    </citation>
    <scope>NUCLEOTIDE SEQUENCE</scope>
    <source>
        <strain evidence="2">IBT 21917</strain>
    </source>
</reference>
<dbReference type="Gene3D" id="3.40.50.1110">
    <property type="entry name" value="SGNH hydrolase"/>
    <property type="match status" value="1"/>
</dbReference>
<dbReference type="Pfam" id="PF13472">
    <property type="entry name" value="Lipase_GDSL_2"/>
    <property type="match status" value="1"/>
</dbReference>
<dbReference type="Proteomes" id="UP001146351">
    <property type="component" value="Unassembled WGS sequence"/>
</dbReference>
<dbReference type="SUPFAM" id="SSF52266">
    <property type="entry name" value="SGNH hydrolase"/>
    <property type="match status" value="1"/>
</dbReference>
<comment type="caution">
    <text evidence="2">The sequence shown here is derived from an EMBL/GenBank/DDBJ whole genome shotgun (WGS) entry which is preliminary data.</text>
</comment>
<accession>A0A9W9HZP4</accession>
<dbReference type="PANTHER" id="PTHR30383">
    <property type="entry name" value="THIOESTERASE 1/PROTEASE 1/LYSOPHOSPHOLIPASE L1"/>
    <property type="match status" value="1"/>
</dbReference>